<dbReference type="EMBL" id="JAVRBK010000006">
    <property type="protein sequence ID" value="KAK5642987.1"/>
    <property type="molecule type" value="Genomic_DNA"/>
</dbReference>
<dbReference type="GO" id="GO:0080019">
    <property type="term" value="F:alcohol-forming very long-chain fatty acyl-CoA reductase activity"/>
    <property type="evidence" value="ECO:0007669"/>
    <property type="project" value="InterPro"/>
</dbReference>
<dbReference type="Proteomes" id="UP001329430">
    <property type="component" value="Chromosome 6"/>
</dbReference>
<keyword evidence="2 4" id="KW-0444">Lipid biosynthesis</keyword>
<dbReference type="PANTHER" id="PTHR11011:SF12">
    <property type="entry name" value="FATTY ACYL-COA REDUCTASE"/>
    <property type="match status" value="1"/>
</dbReference>
<dbReference type="GO" id="GO:0005777">
    <property type="term" value="C:peroxisome"/>
    <property type="evidence" value="ECO:0007669"/>
    <property type="project" value="TreeGrafter"/>
</dbReference>
<keyword evidence="8" id="KW-1185">Reference proteome</keyword>
<feature type="domain" description="Thioester reductase (TE)" evidence="6">
    <location>
        <begin position="1"/>
        <end position="210"/>
    </location>
</feature>
<feature type="domain" description="Fatty acyl-CoA reductase C-terminal" evidence="5">
    <location>
        <begin position="313"/>
        <end position="405"/>
    </location>
</feature>
<keyword evidence="4" id="KW-0812">Transmembrane</keyword>
<organism evidence="7 8">
    <name type="scientific">Pyrocoelia pectoralis</name>
    <dbReference type="NCBI Taxonomy" id="417401"/>
    <lineage>
        <taxon>Eukaryota</taxon>
        <taxon>Metazoa</taxon>
        <taxon>Ecdysozoa</taxon>
        <taxon>Arthropoda</taxon>
        <taxon>Hexapoda</taxon>
        <taxon>Insecta</taxon>
        <taxon>Pterygota</taxon>
        <taxon>Neoptera</taxon>
        <taxon>Endopterygota</taxon>
        <taxon>Coleoptera</taxon>
        <taxon>Polyphaga</taxon>
        <taxon>Elateriformia</taxon>
        <taxon>Elateroidea</taxon>
        <taxon>Lampyridae</taxon>
        <taxon>Lampyrinae</taxon>
        <taxon>Pyrocoelia</taxon>
    </lineage>
</organism>
<dbReference type="Pfam" id="PF07993">
    <property type="entry name" value="NAD_binding_4"/>
    <property type="match status" value="1"/>
</dbReference>
<evidence type="ECO:0000256" key="1">
    <source>
        <dbReference type="ARBA" id="ARBA00005928"/>
    </source>
</evidence>
<feature type="transmembrane region" description="Helical" evidence="4">
    <location>
        <begin position="418"/>
        <end position="440"/>
    </location>
</feature>
<gene>
    <name evidence="7" type="ORF">RI129_009154</name>
</gene>
<comment type="similarity">
    <text evidence="1 4">Belongs to the fatty acyl-CoA reductase family.</text>
</comment>
<dbReference type="InterPro" id="IPR026055">
    <property type="entry name" value="FAR"/>
</dbReference>
<dbReference type="InterPro" id="IPR036291">
    <property type="entry name" value="NAD(P)-bd_dom_sf"/>
</dbReference>
<evidence type="ECO:0000256" key="3">
    <source>
        <dbReference type="ARBA" id="ARBA00023098"/>
    </source>
</evidence>
<evidence type="ECO:0000313" key="8">
    <source>
        <dbReference type="Proteomes" id="UP001329430"/>
    </source>
</evidence>
<feature type="transmembrane region" description="Helical" evidence="4">
    <location>
        <begin position="304"/>
        <end position="329"/>
    </location>
</feature>
<evidence type="ECO:0000259" key="6">
    <source>
        <dbReference type="Pfam" id="PF07993"/>
    </source>
</evidence>
<dbReference type="InterPro" id="IPR013120">
    <property type="entry name" value="FAR_NAD-bd"/>
</dbReference>
<dbReference type="GO" id="GO:0035336">
    <property type="term" value="P:long-chain fatty-acyl-CoA metabolic process"/>
    <property type="evidence" value="ECO:0007669"/>
    <property type="project" value="TreeGrafter"/>
</dbReference>
<comment type="function">
    <text evidence="4">Catalyzes the reduction of fatty acyl-CoA to fatty alcohols.</text>
</comment>
<dbReference type="SUPFAM" id="SSF51735">
    <property type="entry name" value="NAD(P)-binding Rossmann-fold domains"/>
    <property type="match status" value="1"/>
</dbReference>
<name>A0AAN7V8N0_9COLE</name>
<comment type="caution">
    <text evidence="7">The sequence shown here is derived from an EMBL/GenBank/DDBJ whole genome shotgun (WGS) entry which is preliminary data.</text>
</comment>
<dbReference type="AlphaFoldDB" id="A0AAN7V8N0"/>
<dbReference type="EC" id="1.2.1.84" evidence="4"/>
<dbReference type="CDD" id="cd05236">
    <property type="entry name" value="FAR-N_SDR_e"/>
    <property type="match status" value="1"/>
</dbReference>
<dbReference type="CDD" id="cd09071">
    <property type="entry name" value="FAR_C"/>
    <property type="match status" value="1"/>
</dbReference>
<comment type="catalytic activity">
    <reaction evidence="4">
        <text>a long-chain fatty acyl-CoA + 2 NADPH + 2 H(+) = a long-chain primary fatty alcohol + 2 NADP(+) + CoA</text>
        <dbReference type="Rhea" id="RHEA:52716"/>
        <dbReference type="ChEBI" id="CHEBI:15378"/>
        <dbReference type="ChEBI" id="CHEBI:57287"/>
        <dbReference type="ChEBI" id="CHEBI:57783"/>
        <dbReference type="ChEBI" id="CHEBI:58349"/>
        <dbReference type="ChEBI" id="CHEBI:77396"/>
        <dbReference type="ChEBI" id="CHEBI:83139"/>
        <dbReference type="EC" id="1.2.1.84"/>
    </reaction>
</comment>
<reference evidence="7 8" key="1">
    <citation type="journal article" date="2024" name="Insects">
        <title>An Improved Chromosome-Level Genome Assembly of the Firefly Pyrocoelia pectoralis.</title>
        <authorList>
            <person name="Fu X."/>
            <person name="Meyer-Rochow V.B."/>
            <person name="Ballantyne L."/>
            <person name="Zhu X."/>
        </authorList>
    </citation>
    <scope>NUCLEOTIDE SEQUENCE [LARGE SCALE GENOMIC DNA]</scope>
    <source>
        <strain evidence="7">XCY_ONT2</strain>
    </source>
</reference>
<evidence type="ECO:0000256" key="4">
    <source>
        <dbReference type="RuleBase" id="RU363097"/>
    </source>
</evidence>
<dbReference type="Pfam" id="PF03015">
    <property type="entry name" value="Sterile"/>
    <property type="match status" value="1"/>
</dbReference>
<keyword evidence="4" id="KW-0521">NADP</keyword>
<dbReference type="Gene3D" id="3.40.50.720">
    <property type="entry name" value="NAD(P)-binding Rossmann-like Domain"/>
    <property type="match status" value="1"/>
</dbReference>
<evidence type="ECO:0000256" key="2">
    <source>
        <dbReference type="ARBA" id="ARBA00022516"/>
    </source>
</evidence>
<protein>
    <recommendedName>
        <fullName evidence="4">Fatty acyl-CoA reductase</fullName>
        <ecNumber evidence="4">1.2.1.84</ecNumber>
    </recommendedName>
</protein>
<keyword evidence="4" id="KW-0560">Oxidoreductase</keyword>
<dbReference type="GO" id="GO:0102965">
    <property type="term" value="F:alcohol-forming long-chain fatty acyl-CoA reductase activity"/>
    <property type="evidence" value="ECO:0007669"/>
    <property type="project" value="UniProtKB-EC"/>
</dbReference>
<dbReference type="PANTHER" id="PTHR11011">
    <property type="entry name" value="MALE STERILITY PROTEIN 2-RELATED"/>
    <property type="match status" value="1"/>
</dbReference>
<keyword evidence="4" id="KW-1133">Transmembrane helix</keyword>
<proteinExistence type="inferred from homology"/>
<keyword evidence="4" id="KW-0472">Membrane</keyword>
<keyword evidence="3 4" id="KW-0443">Lipid metabolism</keyword>
<evidence type="ECO:0000259" key="5">
    <source>
        <dbReference type="Pfam" id="PF03015"/>
    </source>
</evidence>
<evidence type="ECO:0000313" key="7">
    <source>
        <dbReference type="EMBL" id="KAK5642987.1"/>
    </source>
</evidence>
<accession>A0AAN7V8N0</accession>
<dbReference type="InterPro" id="IPR033640">
    <property type="entry name" value="FAR_C"/>
</dbReference>
<sequence length="473" mass="54403">MGKVLLEKLLFQCNGLKNVYILIRSKRGKQPHERIEEMWKLPMFERLRKYEPDALKKIVPIHGDCVTENLGLSEDDRNVLRENVSIVFHCAATLKLEAKLKDAVEHNTAGTEKVLLLAREIKNLKVFVHVSTAFCSADLPEFKEMVYRTTENPKEVIQVCRWIKDDALEQATPALIAPHPNTYTYTKRLAETLVADEYPNLPVVIARPAIGAGKGVIRSMNVKADSRAQVVPVDVAISALIVIAWKMGSAKERPLEIPVYNMSNDAAIQMTWGDVLTIGKKVGYQHPFEGQVWYPDGDIRSSKIIHALCCFFFHWIPAYFIDFLMLVFGQKRFMVRLMRRIDDGLQLLQFFTTRDWIFESKRFFALVTDMTPVERKLYRIDFQSLPIEEYFTLCVLGARQFIMKENLSTLPRCRRVQFVLYIIDRAFKAAFCFGLMYMLYSYSDTVKGIFDCVGAVSHRFPVIGTFVSHDTKL</sequence>